<organism evidence="5 6">
    <name type="scientific">Penicillium chermesinum</name>
    <dbReference type="NCBI Taxonomy" id="63820"/>
    <lineage>
        <taxon>Eukaryota</taxon>
        <taxon>Fungi</taxon>
        <taxon>Dikarya</taxon>
        <taxon>Ascomycota</taxon>
        <taxon>Pezizomycotina</taxon>
        <taxon>Eurotiomycetes</taxon>
        <taxon>Eurotiomycetidae</taxon>
        <taxon>Eurotiales</taxon>
        <taxon>Aspergillaceae</taxon>
        <taxon>Penicillium</taxon>
    </lineage>
</organism>
<dbReference type="SUPFAM" id="SSF51905">
    <property type="entry name" value="FAD/NAD(P)-binding domain"/>
    <property type="match status" value="2"/>
</dbReference>
<evidence type="ECO:0000313" key="5">
    <source>
        <dbReference type="EMBL" id="KAJ5247661.1"/>
    </source>
</evidence>
<reference evidence="5" key="1">
    <citation type="submission" date="2022-11" db="EMBL/GenBank/DDBJ databases">
        <authorList>
            <person name="Petersen C."/>
        </authorList>
    </citation>
    <scope>NUCLEOTIDE SEQUENCE</scope>
    <source>
        <strain evidence="5">IBT 19713</strain>
    </source>
</reference>
<evidence type="ECO:0008006" key="7">
    <source>
        <dbReference type="Google" id="ProtNLM"/>
    </source>
</evidence>
<dbReference type="Gene3D" id="3.50.50.60">
    <property type="entry name" value="FAD/NAD(P)-binding domain"/>
    <property type="match status" value="1"/>
</dbReference>
<feature type="region of interest" description="Disordered" evidence="4">
    <location>
        <begin position="550"/>
        <end position="572"/>
    </location>
</feature>
<comment type="caution">
    <text evidence="5">The sequence shown here is derived from an EMBL/GenBank/DDBJ whole genome shotgun (WGS) entry which is preliminary data.</text>
</comment>
<dbReference type="GeneID" id="83199244"/>
<dbReference type="InterPro" id="IPR050346">
    <property type="entry name" value="FMO-like"/>
</dbReference>
<dbReference type="GO" id="GO:0016491">
    <property type="term" value="F:oxidoreductase activity"/>
    <property type="evidence" value="ECO:0007669"/>
    <property type="project" value="UniProtKB-KW"/>
</dbReference>
<keyword evidence="6" id="KW-1185">Reference proteome</keyword>
<keyword evidence="1" id="KW-0285">Flavoprotein</keyword>
<feature type="compositionally biased region" description="Polar residues" evidence="4">
    <location>
        <begin position="552"/>
        <end position="568"/>
    </location>
</feature>
<gene>
    <name evidence="5" type="ORF">N7468_002644</name>
</gene>
<accession>A0A9W9PKJ1</accession>
<evidence type="ECO:0000256" key="4">
    <source>
        <dbReference type="SAM" id="MobiDB-lite"/>
    </source>
</evidence>
<evidence type="ECO:0000256" key="2">
    <source>
        <dbReference type="ARBA" id="ARBA00022827"/>
    </source>
</evidence>
<dbReference type="Proteomes" id="UP001150941">
    <property type="component" value="Unassembled WGS sequence"/>
</dbReference>
<protein>
    <recommendedName>
        <fullName evidence="7">FAD/NAD(P)-binding domain-containing protein</fullName>
    </recommendedName>
</protein>
<sequence length="730" mass="80730">MDPFRFSSFHAAQETSLELTLPISMERVVVVGAGLYGLIAAKTYFQVKEAYSVDTTPSGPGAFESVPSGFTTATASPVSESKFGLLIIDAASDIGGTWAEERLYPNLSSQDSYGMYEYSDMPLAVNNSPGGETDDFFIPGWKINRYLHEWVDKWALKQYIRLNWKVDTIRRLQTGEWNLRICITHPSESYVEIFCDKLILATGLTSEPHFPEGLKASLDADVSRQVIHAKDIGAWSRQNLGYQPFAGNKRKTEGNITVAGVTSVAVYGGAKSAFDLVHFFATLHQNGPVFNLRCSPHDPVQVHWIIRDHGTGPSWMVPPTSSLPTGEVVASDKASSMRIFHYLSACSYEIPKRLTYGSWKLYTEGSWLARLFHGNPLGRWWTRSFWNSVEKGLEEFAGYSTESKMQLLRPAARVSDCGAIFGIANQPDLWKAIQSPNVKVYRSSIVSITKGLAMPNETQQQSVVISLENGTRIEGLDLVTQATGYEPIVPIQFEPPSFRLTLGLSGNIRDDTSNPQSQDFDCTNIPLDAKVSSRMQHWKSIDKALEPKVRRQLSTTGCQPPTKPQRSNDLGGRHIPYRLFRRMVAPELVAAGDRSFVAMGLLTTSKIAIVAEVQALWAVAFLMGEFDGCSGPSNKLSLPSVSVQAMEQSISEDFLVGHLTLSGLSVDPIEYNDLLLRDLGINPNRLGGFCVKELTGVYQPSVYRGIVAEWLAKRKSPGKFEGKTASKEQK</sequence>
<reference evidence="5" key="2">
    <citation type="journal article" date="2023" name="IMA Fungus">
        <title>Comparative genomic study of the Penicillium genus elucidates a diverse pangenome and 15 lateral gene transfer events.</title>
        <authorList>
            <person name="Petersen C."/>
            <person name="Sorensen T."/>
            <person name="Nielsen M.R."/>
            <person name="Sondergaard T.E."/>
            <person name="Sorensen J.L."/>
            <person name="Fitzpatrick D.A."/>
            <person name="Frisvad J.C."/>
            <person name="Nielsen K.L."/>
        </authorList>
    </citation>
    <scope>NUCLEOTIDE SEQUENCE</scope>
    <source>
        <strain evidence="5">IBT 19713</strain>
    </source>
</reference>
<evidence type="ECO:0000256" key="1">
    <source>
        <dbReference type="ARBA" id="ARBA00022630"/>
    </source>
</evidence>
<dbReference type="InterPro" id="IPR036188">
    <property type="entry name" value="FAD/NAD-bd_sf"/>
</dbReference>
<dbReference type="AlphaFoldDB" id="A0A9W9PKJ1"/>
<dbReference type="PANTHER" id="PTHR23023">
    <property type="entry name" value="DIMETHYLANILINE MONOOXYGENASE"/>
    <property type="match status" value="1"/>
</dbReference>
<evidence type="ECO:0000256" key="3">
    <source>
        <dbReference type="ARBA" id="ARBA00023002"/>
    </source>
</evidence>
<dbReference type="RefSeq" id="XP_058335082.1">
    <property type="nucleotide sequence ID" value="XM_058471941.1"/>
</dbReference>
<keyword evidence="2" id="KW-0274">FAD</keyword>
<proteinExistence type="predicted"/>
<keyword evidence="3" id="KW-0560">Oxidoreductase</keyword>
<dbReference type="EMBL" id="JAPQKS010000002">
    <property type="protein sequence ID" value="KAJ5247661.1"/>
    <property type="molecule type" value="Genomic_DNA"/>
</dbReference>
<dbReference type="OrthoDB" id="2915840at2759"/>
<name>A0A9W9PKJ1_9EURO</name>
<evidence type="ECO:0000313" key="6">
    <source>
        <dbReference type="Proteomes" id="UP001150941"/>
    </source>
</evidence>